<gene>
    <name evidence="2" type="ORF">AVDCRST_MAG73-3731</name>
</gene>
<proteinExistence type="predicted"/>
<accession>A0A6J4UY19</accession>
<sequence>WHGRTASSGPRCWRPSKRCSPPGWPTPSRTASCQPIFGPRSRATAPRRRTRCSTSPPPTWTSTRRRPPSSAIPASRSPAWRRSTRAPPLRPT</sequence>
<protein>
    <submittedName>
        <fullName evidence="2">Uncharacterized protein</fullName>
    </submittedName>
</protein>
<dbReference type="AlphaFoldDB" id="A0A6J4UY19"/>
<feature type="non-terminal residue" evidence="2">
    <location>
        <position position="92"/>
    </location>
</feature>
<feature type="region of interest" description="Disordered" evidence="1">
    <location>
        <begin position="1"/>
        <end position="92"/>
    </location>
</feature>
<name>A0A6J4UY19_9BACT</name>
<reference evidence="2" key="1">
    <citation type="submission" date="2020-02" db="EMBL/GenBank/DDBJ databases">
        <authorList>
            <person name="Meier V. D."/>
        </authorList>
    </citation>
    <scope>NUCLEOTIDE SEQUENCE</scope>
    <source>
        <strain evidence="2">AVDCRST_MAG73</strain>
    </source>
</reference>
<evidence type="ECO:0000313" key="2">
    <source>
        <dbReference type="EMBL" id="CAA9561302.1"/>
    </source>
</evidence>
<dbReference type="EMBL" id="CADCWE010000246">
    <property type="protein sequence ID" value="CAA9561302.1"/>
    <property type="molecule type" value="Genomic_DNA"/>
</dbReference>
<feature type="non-terminal residue" evidence="2">
    <location>
        <position position="1"/>
    </location>
</feature>
<organism evidence="2">
    <name type="scientific">uncultured Thermomicrobiales bacterium</name>
    <dbReference type="NCBI Taxonomy" id="1645740"/>
    <lineage>
        <taxon>Bacteria</taxon>
        <taxon>Pseudomonadati</taxon>
        <taxon>Thermomicrobiota</taxon>
        <taxon>Thermomicrobia</taxon>
        <taxon>Thermomicrobiales</taxon>
        <taxon>environmental samples</taxon>
    </lineage>
</organism>
<feature type="compositionally biased region" description="Low complexity" evidence="1">
    <location>
        <begin position="68"/>
        <end position="92"/>
    </location>
</feature>
<evidence type="ECO:0000256" key="1">
    <source>
        <dbReference type="SAM" id="MobiDB-lite"/>
    </source>
</evidence>